<dbReference type="InterPro" id="IPR004089">
    <property type="entry name" value="MCPsignal_dom"/>
</dbReference>
<evidence type="ECO:0000256" key="4">
    <source>
        <dbReference type="ARBA" id="ARBA00022500"/>
    </source>
</evidence>
<dbReference type="GO" id="GO:0006935">
    <property type="term" value="P:chemotaxis"/>
    <property type="evidence" value="ECO:0007669"/>
    <property type="project" value="UniProtKB-KW"/>
</dbReference>
<dbReference type="GO" id="GO:0005886">
    <property type="term" value="C:plasma membrane"/>
    <property type="evidence" value="ECO:0007669"/>
    <property type="project" value="UniProtKB-SubCell"/>
</dbReference>
<keyword evidence="9 11" id="KW-0807">Transducer</keyword>
<evidence type="ECO:0000256" key="8">
    <source>
        <dbReference type="ARBA" id="ARBA00023136"/>
    </source>
</evidence>
<evidence type="ECO:0000256" key="2">
    <source>
        <dbReference type="ARBA" id="ARBA00022475"/>
    </source>
</evidence>
<keyword evidence="6 13" id="KW-0812">Transmembrane</keyword>
<dbReference type="GO" id="GO:0004888">
    <property type="term" value="F:transmembrane signaling receptor activity"/>
    <property type="evidence" value="ECO:0007669"/>
    <property type="project" value="InterPro"/>
</dbReference>
<name>A0A316ERF3_9BURK</name>
<dbReference type="AlphaFoldDB" id="A0A316ERF3"/>
<dbReference type="Gene3D" id="1.10.287.950">
    <property type="entry name" value="Methyl-accepting chemotaxis protein"/>
    <property type="match status" value="1"/>
</dbReference>
<dbReference type="InterPro" id="IPR004090">
    <property type="entry name" value="Chemotax_Me-accpt_rcpt"/>
</dbReference>
<sequence>MFNRFLPPIMPKILTIRARLIATVSILFLLALGVGIAGLLGLQSATRAHESTYANQLASALALAEADLSMTRARTALDRAMLYPDAADASKLLDRTEELAKRADDAWKQYLALPRDEEESRLAQEVGAKRDAAWRDGLGAIITALRANDRARADDIMKGKVSKLFRDANETGGKLAQYQMDRAKRNYEASRQAYRAFRNGMVAAILVSMVVALVCAVSLLRAIIAPLDGALAQFDRIASGDLTHAVAVVRRDEMGRLLEGLARMQDRLAETVGRVRQGSESITAAARQIAAGNADLSARTGAQAASLQETAASMEQMTSTVRQNADNARQASQLAVNAVDVANQGGAVVGQVMTTMADISSAAKTVAEVIGVIDGIAFQTNILALNAAVEAARAGEQGRGFAVVAGEVRSLAQRSANAAREIKSMIETSLAHVETGSGLAGQAASTMEDVVRAIRRVTDIMGEIAAASSEQSSGIEQVNRAVTMMDEATQQNAALVEEAAAAAASLEDQAHQLDLTTAAFKVAGGAGAAPRLLAA</sequence>
<dbReference type="EMBL" id="QGGT01000002">
    <property type="protein sequence ID" value="PWK35054.1"/>
    <property type="molecule type" value="Genomic_DNA"/>
</dbReference>
<proteinExistence type="inferred from homology"/>
<evidence type="ECO:0000256" key="7">
    <source>
        <dbReference type="ARBA" id="ARBA00022989"/>
    </source>
</evidence>
<gene>
    <name evidence="16" type="ORF">C7419_102329</name>
</gene>
<dbReference type="PROSITE" id="PS50885">
    <property type="entry name" value="HAMP"/>
    <property type="match status" value="1"/>
</dbReference>
<evidence type="ECO:0000256" key="9">
    <source>
        <dbReference type="ARBA" id="ARBA00023224"/>
    </source>
</evidence>
<dbReference type="PANTHER" id="PTHR43531">
    <property type="entry name" value="PROTEIN ICFG"/>
    <property type="match status" value="1"/>
</dbReference>
<keyword evidence="2" id="KW-1003">Cell membrane</keyword>
<dbReference type="PANTHER" id="PTHR43531:SF14">
    <property type="entry name" value="METHYL-ACCEPTING CHEMOTAXIS PROTEIN I-RELATED"/>
    <property type="match status" value="1"/>
</dbReference>
<evidence type="ECO:0000259" key="15">
    <source>
        <dbReference type="PROSITE" id="PS50885"/>
    </source>
</evidence>
<evidence type="ECO:0000256" key="12">
    <source>
        <dbReference type="SAM" id="Coils"/>
    </source>
</evidence>
<feature type="domain" description="HAMP" evidence="15">
    <location>
        <begin position="221"/>
        <end position="273"/>
    </location>
</feature>
<evidence type="ECO:0000256" key="10">
    <source>
        <dbReference type="ARBA" id="ARBA00029447"/>
    </source>
</evidence>
<dbReference type="Pfam" id="PF02203">
    <property type="entry name" value="TarH"/>
    <property type="match status" value="1"/>
</dbReference>
<evidence type="ECO:0000256" key="13">
    <source>
        <dbReference type="SAM" id="Phobius"/>
    </source>
</evidence>
<evidence type="ECO:0000256" key="11">
    <source>
        <dbReference type="PROSITE-ProRule" id="PRU00284"/>
    </source>
</evidence>
<comment type="caution">
    <text evidence="16">The sequence shown here is derived from an EMBL/GenBank/DDBJ whole genome shotgun (WGS) entry which is preliminary data.</text>
</comment>
<dbReference type="SMART" id="SM00283">
    <property type="entry name" value="MA"/>
    <property type="match status" value="1"/>
</dbReference>
<keyword evidence="4" id="KW-0145">Chemotaxis</keyword>
<keyword evidence="12" id="KW-0175">Coiled coil</keyword>
<keyword evidence="3" id="KW-0488">Methylation</keyword>
<dbReference type="Gene3D" id="1.20.120.30">
    <property type="entry name" value="Aspartate receptor, ligand-binding domain"/>
    <property type="match status" value="1"/>
</dbReference>
<dbReference type="Pfam" id="PF00015">
    <property type="entry name" value="MCPsignal"/>
    <property type="match status" value="1"/>
</dbReference>
<dbReference type="PROSITE" id="PS50111">
    <property type="entry name" value="CHEMOTAXIS_TRANSDUC_2"/>
    <property type="match status" value="1"/>
</dbReference>
<evidence type="ECO:0000256" key="3">
    <source>
        <dbReference type="ARBA" id="ARBA00022481"/>
    </source>
</evidence>
<dbReference type="SUPFAM" id="SSF47170">
    <property type="entry name" value="Aspartate receptor, ligand-binding domain"/>
    <property type="match status" value="1"/>
</dbReference>
<dbReference type="Proteomes" id="UP000245754">
    <property type="component" value="Unassembled WGS sequence"/>
</dbReference>
<comment type="subcellular location">
    <subcellularLocation>
        <location evidence="1">Cell inner membrane</location>
        <topology evidence="1">Multi-pass membrane protein</topology>
    </subcellularLocation>
</comment>
<keyword evidence="5" id="KW-0997">Cell inner membrane</keyword>
<feature type="transmembrane region" description="Helical" evidence="13">
    <location>
        <begin position="201"/>
        <end position="224"/>
    </location>
</feature>
<dbReference type="InterPro" id="IPR051310">
    <property type="entry name" value="MCP_chemotaxis"/>
</dbReference>
<dbReference type="InterPro" id="IPR003122">
    <property type="entry name" value="Tar_rcpt_lig-bd"/>
</dbReference>
<comment type="similarity">
    <text evidence="10">Belongs to the methyl-accepting chemotaxis (MCP) protein family.</text>
</comment>
<evidence type="ECO:0000259" key="14">
    <source>
        <dbReference type="PROSITE" id="PS50111"/>
    </source>
</evidence>
<dbReference type="SMART" id="SM00304">
    <property type="entry name" value="HAMP"/>
    <property type="match status" value="1"/>
</dbReference>
<evidence type="ECO:0000256" key="5">
    <source>
        <dbReference type="ARBA" id="ARBA00022519"/>
    </source>
</evidence>
<keyword evidence="17" id="KW-1185">Reference proteome</keyword>
<evidence type="ECO:0000313" key="16">
    <source>
        <dbReference type="EMBL" id="PWK35054.1"/>
    </source>
</evidence>
<feature type="transmembrane region" description="Helical" evidence="13">
    <location>
        <begin position="20"/>
        <end position="42"/>
    </location>
</feature>
<dbReference type="PRINTS" id="PR00260">
    <property type="entry name" value="CHEMTRNSDUCR"/>
</dbReference>
<accession>A0A316ERF3</accession>
<evidence type="ECO:0000256" key="6">
    <source>
        <dbReference type="ARBA" id="ARBA00022692"/>
    </source>
</evidence>
<dbReference type="Pfam" id="PF00672">
    <property type="entry name" value="HAMP"/>
    <property type="match status" value="1"/>
</dbReference>
<evidence type="ECO:0000313" key="17">
    <source>
        <dbReference type="Proteomes" id="UP000245754"/>
    </source>
</evidence>
<dbReference type="CDD" id="cd11386">
    <property type="entry name" value="MCP_signal"/>
    <property type="match status" value="1"/>
</dbReference>
<dbReference type="SUPFAM" id="SSF58104">
    <property type="entry name" value="Methyl-accepting chemotaxis protein (MCP) signaling domain"/>
    <property type="match status" value="1"/>
</dbReference>
<feature type="coiled-coil region" evidence="12">
    <location>
        <begin position="478"/>
        <end position="516"/>
    </location>
</feature>
<keyword evidence="8 13" id="KW-0472">Membrane</keyword>
<dbReference type="GO" id="GO:0007165">
    <property type="term" value="P:signal transduction"/>
    <property type="evidence" value="ECO:0007669"/>
    <property type="project" value="UniProtKB-KW"/>
</dbReference>
<dbReference type="FunFam" id="1.10.287.950:FF:000001">
    <property type="entry name" value="Methyl-accepting chemotaxis sensory transducer"/>
    <property type="match status" value="1"/>
</dbReference>
<dbReference type="InterPro" id="IPR003660">
    <property type="entry name" value="HAMP_dom"/>
</dbReference>
<dbReference type="CDD" id="cd06225">
    <property type="entry name" value="HAMP"/>
    <property type="match status" value="1"/>
</dbReference>
<protein>
    <submittedName>
        <fullName evidence="16">Methyl-accepting chemotaxis sensory transducer with TarH sensor</fullName>
    </submittedName>
</protein>
<evidence type="ECO:0000256" key="1">
    <source>
        <dbReference type="ARBA" id="ARBA00004429"/>
    </source>
</evidence>
<dbReference type="InterPro" id="IPR035440">
    <property type="entry name" value="4HB_MCP_dom_sf"/>
</dbReference>
<keyword evidence="7 13" id="KW-1133">Transmembrane helix</keyword>
<organism evidence="16 17">
    <name type="scientific">Cupriavidus plantarum</name>
    <dbReference type="NCBI Taxonomy" id="942865"/>
    <lineage>
        <taxon>Bacteria</taxon>
        <taxon>Pseudomonadati</taxon>
        <taxon>Pseudomonadota</taxon>
        <taxon>Betaproteobacteria</taxon>
        <taxon>Burkholderiales</taxon>
        <taxon>Burkholderiaceae</taxon>
        <taxon>Cupriavidus</taxon>
    </lineage>
</organism>
<reference evidence="16 17" key="1">
    <citation type="submission" date="2018-05" db="EMBL/GenBank/DDBJ databases">
        <title>Genomic Encyclopedia of Type Strains, Phase IV (KMG-V): Genome sequencing to study the core and pangenomes of soil and plant-associated prokaryotes.</title>
        <authorList>
            <person name="Whitman W."/>
        </authorList>
    </citation>
    <scope>NUCLEOTIDE SEQUENCE [LARGE SCALE GENOMIC DNA]</scope>
    <source>
        <strain evidence="16 17">SLV-132</strain>
    </source>
</reference>
<feature type="domain" description="Methyl-accepting transducer" evidence="14">
    <location>
        <begin position="278"/>
        <end position="507"/>
    </location>
</feature>